<proteinExistence type="predicted"/>
<dbReference type="AlphaFoldDB" id="A0A9D4HB27"/>
<accession>A0A9D4HB27</accession>
<protein>
    <submittedName>
        <fullName evidence="1">Uncharacterized protein</fullName>
    </submittedName>
</protein>
<organism evidence="1 2">
    <name type="scientific">Dreissena polymorpha</name>
    <name type="common">Zebra mussel</name>
    <name type="synonym">Mytilus polymorpha</name>
    <dbReference type="NCBI Taxonomy" id="45954"/>
    <lineage>
        <taxon>Eukaryota</taxon>
        <taxon>Metazoa</taxon>
        <taxon>Spiralia</taxon>
        <taxon>Lophotrochozoa</taxon>
        <taxon>Mollusca</taxon>
        <taxon>Bivalvia</taxon>
        <taxon>Autobranchia</taxon>
        <taxon>Heteroconchia</taxon>
        <taxon>Euheterodonta</taxon>
        <taxon>Imparidentia</taxon>
        <taxon>Neoheterodontei</taxon>
        <taxon>Myida</taxon>
        <taxon>Dreissenoidea</taxon>
        <taxon>Dreissenidae</taxon>
        <taxon>Dreissena</taxon>
    </lineage>
</organism>
<reference evidence="1" key="2">
    <citation type="submission" date="2020-11" db="EMBL/GenBank/DDBJ databases">
        <authorList>
            <person name="McCartney M.A."/>
            <person name="Auch B."/>
            <person name="Kono T."/>
            <person name="Mallez S."/>
            <person name="Becker A."/>
            <person name="Gohl D.M."/>
            <person name="Silverstein K.A.T."/>
            <person name="Koren S."/>
            <person name="Bechman K.B."/>
            <person name="Herman A."/>
            <person name="Abrahante J.E."/>
            <person name="Garbe J."/>
        </authorList>
    </citation>
    <scope>NUCLEOTIDE SEQUENCE</scope>
    <source>
        <strain evidence="1">Duluth1</strain>
        <tissue evidence="1">Whole animal</tissue>
    </source>
</reference>
<evidence type="ECO:0000313" key="1">
    <source>
        <dbReference type="EMBL" id="KAH3830713.1"/>
    </source>
</evidence>
<reference evidence="1" key="1">
    <citation type="journal article" date="2019" name="bioRxiv">
        <title>The Genome of the Zebra Mussel, Dreissena polymorpha: A Resource for Invasive Species Research.</title>
        <authorList>
            <person name="McCartney M.A."/>
            <person name="Auch B."/>
            <person name="Kono T."/>
            <person name="Mallez S."/>
            <person name="Zhang Y."/>
            <person name="Obille A."/>
            <person name="Becker A."/>
            <person name="Abrahante J.E."/>
            <person name="Garbe J."/>
            <person name="Badalamenti J.P."/>
            <person name="Herman A."/>
            <person name="Mangelson H."/>
            <person name="Liachko I."/>
            <person name="Sullivan S."/>
            <person name="Sone E.D."/>
            <person name="Koren S."/>
            <person name="Silverstein K.A.T."/>
            <person name="Beckman K.B."/>
            <person name="Gohl D.M."/>
        </authorList>
    </citation>
    <scope>NUCLEOTIDE SEQUENCE</scope>
    <source>
        <strain evidence="1">Duluth1</strain>
        <tissue evidence="1">Whole animal</tissue>
    </source>
</reference>
<gene>
    <name evidence="1" type="ORF">DPMN_103962</name>
</gene>
<sequence>MIHITPEYTLISNKTRNFRSPFTCNSKSRAITSLYPKDTQVLYRIYIQTFSVRRPTGTPTNSAIQDRAT</sequence>
<comment type="caution">
    <text evidence="1">The sequence shown here is derived from an EMBL/GenBank/DDBJ whole genome shotgun (WGS) entry which is preliminary data.</text>
</comment>
<evidence type="ECO:0000313" key="2">
    <source>
        <dbReference type="Proteomes" id="UP000828390"/>
    </source>
</evidence>
<keyword evidence="2" id="KW-1185">Reference proteome</keyword>
<dbReference type="EMBL" id="JAIWYP010000004">
    <property type="protein sequence ID" value="KAH3830713.1"/>
    <property type="molecule type" value="Genomic_DNA"/>
</dbReference>
<name>A0A9D4HB27_DREPO</name>
<dbReference type="Proteomes" id="UP000828390">
    <property type="component" value="Unassembled WGS sequence"/>
</dbReference>